<evidence type="ECO:0000259" key="11">
    <source>
        <dbReference type="PROSITE" id="PS50109"/>
    </source>
</evidence>
<dbReference type="InterPro" id="IPR005467">
    <property type="entry name" value="His_kinase_dom"/>
</dbReference>
<feature type="domain" description="Histidine kinase" evidence="11">
    <location>
        <begin position="373"/>
        <end position="587"/>
    </location>
</feature>
<dbReference type="PROSITE" id="PS50109">
    <property type="entry name" value="HIS_KIN"/>
    <property type="match status" value="1"/>
</dbReference>
<evidence type="ECO:0000256" key="4">
    <source>
        <dbReference type="ARBA" id="ARBA00022475"/>
    </source>
</evidence>
<dbReference type="RefSeq" id="WP_011522536.1">
    <property type="nucleotide sequence ID" value="NC_008009.1"/>
</dbReference>
<organism evidence="13 14">
    <name type="scientific">Koribacter versatilis (strain Ellin345)</name>
    <dbReference type="NCBI Taxonomy" id="204669"/>
    <lineage>
        <taxon>Bacteria</taxon>
        <taxon>Pseudomonadati</taxon>
        <taxon>Acidobacteriota</taxon>
        <taxon>Terriglobia</taxon>
        <taxon>Terriglobales</taxon>
        <taxon>Candidatus Korobacteraceae</taxon>
        <taxon>Candidatus Korobacter</taxon>
    </lineage>
</organism>
<keyword evidence="10" id="KW-0812">Transmembrane</keyword>
<dbReference type="GO" id="GO:0000155">
    <property type="term" value="F:phosphorelay sensor kinase activity"/>
    <property type="evidence" value="ECO:0007669"/>
    <property type="project" value="InterPro"/>
</dbReference>
<proteinExistence type="predicted"/>
<evidence type="ECO:0000256" key="5">
    <source>
        <dbReference type="ARBA" id="ARBA00022553"/>
    </source>
</evidence>
<keyword evidence="8 13" id="KW-0418">Kinase</keyword>
<dbReference type="Gene3D" id="3.30.565.10">
    <property type="entry name" value="Histidine kinase-like ATPase, C-terminal domain"/>
    <property type="match status" value="1"/>
</dbReference>
<dbReference type="InterPro" id="IPR003594">
    <property type="entry name" value="HATPase_dom"/>
</dbReference>
<keyword evidence="5" id="KW-0597">Phosphoprotein</keyword>
<dbReference type="InterPro" id="IPR003661">
    <property type="entry name" value="HisK_dim/P_dom"/>
</dbReference>
<dbReference type="Pfam" id="PF02518">
    <property type="entry name" value="HATPase_c"/>
    <property type="match status" value="1"/>
</dbReference>
<dbReference type="InterPro" id="IPR036097">
    <property type="entry name" value="HisK_dim/P_sf"/>
</dbReference>
<dbReference type="EMBL" id="CP000360">
    <property type="protein sequence ID" value="ABF40734.1"/>
    <property type="molecule type" value="Genomic_DNA"/>
</dbReference>
<dbReference type="SUPFAM" id="SSF55874">
    <property type="entry name" value="ATPase domain of HSP90 chaperone/DNA topoisomerase II/histidine kinase"/>
    <property type="match status" value="1"/>
</dbReference>
<dbReference type="eggNOG" id="COG5000">
    <property type="taxonomic scope" value="Bacteria"/>
</dbReference>
<comment type="catalytic activity">
    <reaction evidence="1">
        <text>ATP + protein L-histidine = ADP + protein N-phospho-L-histidine.</text>
        <dbReference type="EC" id="2.7.13.3"/>
    </reaction>
</comment>
<dbReference type="GO" id="GO:0005886">
    <property type="term" value="C:plasma membrane"/>
    <property type="evidence" value="ECO:0007669"/>
    <property type="project" value="UniProtKB-SubCell"/>
</dbReference>
<dbReference type="Proteomes" id="UP000002432">
    <property type="component" value="Chromosome"/>
</dbReference>
<name>Q1IQW6_KORVE</name>
<comment type="subcellular location">
    <subcellularLocation>
        <location evidence="2">Cell membrane</location>
        <topology evidence="2">Multi-pass membrane protein</topology>
    </subcellularLocation>
</comment>
<keyword evidence="9" id="KW-0067">ATP-binding</keyword>
<dbReference type="SMART" id="SM00304">
    <property type="entry name" value="HAMP"/>
    <property type="match status" value="1"/>
</dbReference>
<protein>
    <recommendedName>
        <fullName evidence="3">histidine kinase</fullName>
        <ecNumber evidence="3">2.7.13.3</ecNumber>
    </recommendedName>
</protein>
<evidence type="ECO:0000256" key="9">
    <source>
        <dbReference type="ARBA" id="ARBA00022840"/>
    </source>
</evidence>
<keyword evidence="10" id="KW-0472">Membrane</keyword>
<dbReference type="SMART" id="SM00388">
    <property type="entry name" value="HisKA"/>
    <property type="match status" value="1"/>
</dbReference>
<dbReference type="HOGENOM" id="CLU_019564_2_1_0"/>
<dbReference type="Pfam" id="PF00512">
    <property type="entry name" value="HisKA"/>
    <property type="match status" value="1"/>
</dbReference>
<feature type="transmembrane region" description="Helical" evidence="10">
    <location>
        <begin position="279"/>
        <end position="301"/>
    </location>
</feature>
<keyword evidence="7" id="KW-0547">Nucleotide-binding</keyword>
<dbReference type="InterPro" id="IPR050980">
    <property type="entry name" value="2C_sensor_his_kinase"/>
</dbReference>
<keyword evidence="4" id="KW-1003">Cell membrane</keyword>
<sequence length="594" mass="64627">MNLRQRLLLVFSLTVIIAVGAVGYIVSLRTREAFAQADQERTSGLVAQFHREFDRRGADVKARLGRMAASDEVSRIAFDLGRGGDSSIYLSEAGTLAQQYGLDFLEMLGPDGSIISSAQWQARFGYKETIPENSSTAFLKREELTNGSAVGLFAVKTLRAGDTTVYLVGGERLDREFLQSLATPVGTQALLYRVGESGFQSQNLIGLEGAVVAPEKYRPLLMLAMHDRKEVSAIVAPTADRKDSLYMTAIPLSDRSGQVVSVLMIGSPRRGLIELQDHIRAVALTVGGLGILLAIAVSLWITGRVTRPIVELANASRQVAAGELNVSVSPHGASGEVAELAEAFNRMTSQLLEQRERLVQSERVAAWRELARRLAHELKNPLFPLQLTVENMVKAREVMPEEFDEIFHESATTLMAEIQNLKGIIQRFSDFSKMPQPQLQAVKVNEIVERVATLHAPALANREHPVKMEMQLDAAVPVIAADPELLHRSLSNLVLNALDAMPQGGTITMRTAAREETVRIEVADTGTGLTKEECERLFTPYYTTKQHGTGLGLAIVQSVITDHGGTIGVESAPGQGATFIIELPRRTAASGTTA</sequence>
<evidence type="ECO:0000256" key="2">
    <source>
        <dbReference type="ARBA" id="ARBA00004651"/>
    </source>
</evidence>
<accession>Q1IQW6</accession>
<keyword evidence="14" id="KW-1185">Reference proteome</keyword>
<evidence type="ECO:0000256" key="7">
    <source>
        <dbReference type="ARBA" id="ARBA00022741"/>
    </source>
</evidence>
<dbReference type="PANTHER" id="PTHR44936:SF10">
    <property type="entry name" value="SENSOR PROTEIN RSTB"/>
    <property type="match status" value="1"/>
</dbReference>
<dbReference type="OrthoDB" id="9806130at2"/>
<dbReference type="SMART" id="SM00387">
    <property type="entry name" value="HATPase_c"/>
    <property type="match status" value="1"/>
</dbReference>
<dbReference type="SUPFAM" id="SSF47384">
    <property type="entry name" value="Homodimeric domain of signal transducing histidine kinase"/>
    <property type="match status" value="1"/>
</dbReference>
<dbReference type="CDD" id="cd00082">
    <property type="entry name" value="HisKA"/>
    <property type="match status" value="1"/>
</dbReference>
<feature type="domain" description="HAMP" evidence="12">
    <location>
        <begin position="303"/>
        <end position="356"/>
    </location>
</feature>
<evidence type="ECO:0000256" key="3">
    <source>
        <dbReference type="ARBA" id="ARBA00012438"/>
    </source>
</evidence>
<dbReference type="CDD" id="cd00075">
    <property type="entry name" value="HATPase"/>
    <property type="match status" value="1"/>
</dbReference>
<evidence type="ECO:0000313" key="13">
    <source>
        <dbReference type="EMBL" id="ABF40734.1"/>
    </source>
</evidence>
<evidence type="ECO:0000313" key="14">
    <source>
        <dbReference type="Proteomes" id="UP000002432"/>
    </source>
</evidence>
<gene>
    <name evidence="13" type="ordered locus">Acid345_1733</name>
</gene>
<keyword evidence="10" id="KW-1133">Transmembrane helix</keyword>
<dbReference type="AlphaFoldDB" id="Q1IQW6"/>
<dbReference type="Gene3D" id="6.10.340.10">
    <property type="match status" value="1"/>
</dbReference>
<dbReference type="KEGG" id="aba:Acid345_1733"/>
<evidence type="ECO:0000256" key="6">
    <source>
        <dbReference type="ARBA" id="ARBA00022679"/>
    </source>
</evidence>
<evidence type="ECO:0000256" key="10">
    <source>
        <dbReference type="SAM" id="Phobius"/>
    </source>
</evidence>
<dbReference type="EnsemblBacteria" id="ABF40734">
    <property type="protein sequence ID" value="ABF40734"/>
    <property type="gene ID" value="Acid345_1733"/>
</dbReference>
<dbReference type="PANTHER" id="PTHR44936">
    <property type="entry name" value="SENSOR PROTEIN CREC"/>
    <property type="match status" value="1"/>
</dbReference>
<dbReference type="InterPro" id="IPR036890">
    <property type="entry name" value="HATPase_C_sf"/>
</dbReference>
<dbReference type="EC" id="2.7.13.3" evidence="3"/>
<evidence type="ECO:0000259" key="12">
    <source>
        <dbReference type="PROSITE" id="PS50885"/>
    </source>
</evidence>
<dbReference type="STRING" id="204669.Acid345_1733"/>
<dbReference type="CDD" id="cd06225">
    <property type="entry name" value="HAMP"/>
    <property type="match status" value="1"/>
</dbReference>
<feature type="transmembrane region" description="Helical" evidence="10">
    <location>
        <begin position="6"/>
        <end position="26"/>
    </location>
</feature>
<dbReference type="InterPro" id="IPR003660">
    <property type="entry name" value="HAMP_dom"/>
</dbReference>
<dbReference type="Pfam" id="PF00672">
    <property type="entry name" value="HAMP"/>
    <property type="match status" value="1"/>
</dbReference>
<dbReference type="PRINTS" id="PR00344">
    <property type="entry name" value="BCTRLSENSOR"/>
</dbReference>
<reference evidence="13 14" key="1">
    <citation type="journal article" date="2009" name="Appl. Environ. Microbiol.">
        <title>Three genomes from the phylum Acidobacteria provide insight into the lifestyles of these microorganisms in soils.</title>
        <authorList>
            <person name="Ward N.L."/>
            <person name="Challacombe J.F."/>
            <person name="Janssen P.H."/>
            <person name="Henrissat B."/>
            <person name="Coutinho P.M."/>
            <person name="Wu M."/>
            <person name="Xie G."/>
            <person name="Haft D.H."/>
            <person name="Sait M."/>
            <person name="Badger J."/>
            <person name="Barabote R.D."/>
            <person name="Bradley B."/>
            <person name="Brettin T.S."/>
            <person name="Brinkac L.M."/>
            <person name="Bruce D."/>
            <person name="Creasy T."/>
            <person name="Daugherty S.C."/>
            <person name="Davidsen T.M."/>
            <person name="DeBoy R.T."/>
            <person name="Detter J.C."/>
            <person name="Dodson R.J."/>
            <person name="Durkin A.S."/>
            <person name="Ganapathy A."/>
            <person name="Gwinn-Giglio M."/>
            <person name="Han C.S."/>
            <person name="Khouri H."/>
            <person name="Kiss H."/>
            <person name="Kothari S.P."/>
            <person name="Madupu R."/>
            <person name="Nelson K.E."/>
            <person name="Nelson W.C."/>
            <person name="Paulsen I."/>
            <person name="Penn K."/>
            <person name="Ren Q."/>
            <person name="Rosovitz M.J."/>
            <person name="Selengut J.D."/>
            <person name="Shrivastava S."/>
            <person name="Sullivan S.A."/>
            <person name="Tapia R."/>
            <person name="Thompson L.S."/>
            <person name="Watkins K.L."/>
            <person name="Yang Q."/>
            <person name="Yu C."/>
            <person name="Zafar N."/>
            <person name="Zhou L."/>
            <person name="Kuske C.R."/>
        </authorList>
    </citation>
    <scope>NUCLEOTIDE SEQUENCE [LARGE SCALE GENOMIC DNA]</scope>
    <source>
        <strain evidence="13 14">Ellin345</strain>
    </source>
</reference>
<evidence type="ECO:0000256" key="1">
    <source>
        <dbReference type="ARBA" id="ARBA00000085"/>
    </source>
</evidence>
<dbReference type="SUPFAM" id="SSF158472">
    <property type="entry name" value="HAMP domain-like"/>
    <property type="match status" value="1"/>
</dbReference>
<dbReference type="GO" id="GO:0005524">
    <property type="term" value="F:ATP binding"/>
    <property type="evidence" value="ECO:0007669"/>
    <property type="project" value="UniProtKB-KW"/>
</dbReference>
<keyword evidence="6" id="KW-0808">Transferase</keyword>
<dbReference type="InterPro" id="IPR004358">
    <property type="entry name" value="Sig_transdc_His_kin-like_C"/>
</dbReference>
<dbReference type="PROSITE" id="PS50885">
    <property type="entry name" value="HAMP"/>
    <property type="match status" value="1"/>
</dbReference>
<dbReference type="Gene3D" id="1.10.287.130">
    <property type="match status" value="1"/>
</dbReference>
<evidence type="ECO:0000256" key="8">
    <source>
        <dbReference type="ARBA" id="ARBA00022777"/>
    </source>
</evidence>